<accession>A0ABU4D8H8</accession>
<name>A0ABU4D8H8_9ACTN</name>
<evidence type="ECO:0000313" key="2">
    <source>
        <dbReference type="Proteomes" id="UP001185779"/>
    </source>
</evidence>
<organism evidence="1 2">
    <name type="scientific">Gordonia amicalis</name>
    <dbReference type="NCBI Taxonomy" id="89053"/>
    <lineage>
        <taxon>Bacteria</taxon>
        <taxon>Bacillati</taxon>
        <taxon>Actinomycetota</taxon>
        <taxon>Actinomycetes</taxon>
        <taxon>Mycobacteriales</taxon>
        <taxon>Gordoniaceae</taxon>
        <taxon>Gordonia</taxon>
    </lineage>
</organism>
<dbReference type="Proteomes" id="UP001185779">
    <property type="component" value="Unassembled WGS sequence"/>
</dbReference>
<dbReference type="EMBL" id="JAWLKI010000001">
    <property type="protein sequence ID" value="MDV6306028.1"/>
    <property type="molecule type" value="Genomic_DNA"/>
</dbReference>
<comment type="caution">
    <text evidence="1">The sequence shown here is derived from an EMBL/GenBank/DDBJ whole genome shotgun (WGS) entry which is preliminary data.</text>
</comment>
<proteinExistence type="predicted"/>
<gene>
    <name evidence="1" type="ORF">R3P94_01485</name>
</gene>
<sequence length="41" mass="4461">MRCRRLEGVIVETNFCSEITEAADWLGVLANLAPLVDAARG</sequence>
<dbReference type="RefSeq" id="WP_269770199.1">
    <property type="nucleotide sequence ID" value="NZ_JAWLKI010000001.1"/>
</dbReference>
<protein>
    <submittedName>
        <fullName evidence="1">Uncharacterized protein</fullName>
    </submittedName>
</protein>
<evidence type="ECO:0000313" key="1">
    <source>
        <dbReference type="EMBL" id="MDV6306028.1"/>
    </source>
</evidence>
<reference evidence="1 2" key="1">
    <citation type="submission" date="2023-10" db="EMBL/GenBank/DDBJ databases">
        <title>Development of a sustainable strategy for remediation of hydrocarbon-contaminated territories based on the waste exchange concept.</title>
        <authorList>
            <person name="Krivoruchko A."/>
        </authorList>
    </citation>
    <scope>NUCLEOTIDE SEQUENCE [LARGE SCALE GENOMIC DNA]</scope>
    <source>
        <strain evidence="1 2">IEGM 1266</strain>
    </source>
</reference>
<keyword evidence="2" id="KW-1185">Reference proteome</keyword>